<dbReference type="Gene3D" id="1.10.246.10">
    <property type="match status" value="1"/>
</dbReference>
<protein>
    <recommendedName>
        <fullName evidence="6">Extracellular matrix protein 1-like</fullName>
    </recommendedName>
</protein>
<name>A0ABN9L0R4_9NEOB</name>
<evidence type="ECO:0000256" key="1">
    <source>
        <dbReference type="ARBA" id="ARBA00004613"/>
    </source>
</evidence>
<dbReference type="PANTHER" id="PTHR16776:SF3">
    <property type="entry name" value="EXTRACELLULAR MATRIX PROTEIN 1"/>
    <property type="match status" value="1"/>
</dbReference>
<sequence length="297" mass="33533">MDSRYQLSELAFPPGEPKSGNIQNICKLRKYRPLYSDNMLPDNGYNHYVRRAKAIQRMEGEFKKCCKTEDVACAHSGWKKVLGKFCAKEQMIKTKHHECCKKRDQSSVFSCFASEAPFPEYDREVEVLNLGNIMEDVLQKLCAESKLLTKQKQLPLLVSSLREMCCSLPVEEQLLCAAEQPPNPAQACCSRQLLFPVMPCETKTCDDVAVSCDPTSSGVISQGITRSGSCQEHRDEREGCGGHRKKGKFMKILCGAKKDSWKDTQDCCSKDEPEQEQCFTYYLQSVSVAVAHRTRGE</sequence>
<dbReference type="InterPro" id="IPR020858">
    <property type="entry name" value="Serum_albumin-like"/>
</dbReference>
<reference evidence="4" key="1">
    <citation type="submission" date="2023-07" db="EMBL/GenBank/DDBJ databases">
        <authorList>
            <person name="Stuckert A."/>
        </authorList>
    </citation>
    <scope>NUCLEOTIDE SEQUENCE</scope>
</reference>
<keyword evidence="3" id="KW-0677">Repeat</keyword>
<keyword evidence="5" id="KW-1185">Reference proteome</keyword>
<organism evidence="4 5">
    <name type="scientific">Ranitomeya imitator</name>
    <name type="common">mimic poison frog</name>
    <dbReference type="NCBI Taxonomy" id="111125"/>
    <lineage>
        <taxon>Eukaryota</taxon>
        <taxon>Metazoa</taxon>
        <taxon>Chordata</taxon>
        <taxon>Craniata</taxon>
        <taxon>Vertebrata</taxon>
        <taxon>Euteleostomi</taxon>
        <taxon>Amphibia</taxon>
        <taxon>Batrachia</taxon>
        <taxon>Anura</taxon>
        <taxon>Neobatrachia</taxon>
        <taxon>Hyloidea</taxon>
        <taxon>Dendrobatidae</taxon>
        <taxon>Dendrobatinae</taxon>
        <taxon>Ranitomeya</taxon>
    </lineage>
</organism>
<comment type="subcellular location">
    <subcellularLocation>
        <location evidence="1">Secreted</location>
    </subcellularLocation>
</comment>
<evidence type="ECO:0008006" key="6">
    <source>
        <dbReference type="Google" id="ProtNLM"/>
    </source>
</evidence>
<proteinExistence type="predicted"/>
<dbReference type="InterPro" id="IPR008605">
    <property type="entry name" value="ECM1"/>
</dbReference>
<evidence type="ECO:0000313" key="4">
    <source>
        <dbReference type="EMBL" id="CAJ0927060.1"/>
    </source>
</evidence>
<keyword evidence="2" id="KW-0964">Secreted</keyword>
<dbReference type="PANTHER" id="PTHR16776">
    <property type="entry name" value="EXTRACELLULAR MATRIX PROTEIN 1"/>
    <property type="match status" value="1"/>
</dbReference>
<dbReference type="EMBL" id="CAUEEQ010004280">
    <property type="protein sequence ID" value="CAJ0927060.1"/>
    <property type="molecule type" value="Genomic_DNA"/>
</dbReference>
<accession>A0ABN9L0R4</accession>
<evidence type="ECO:0000256" key="3">
    <source>
        <dbReference type="ARBA" id="ARBA00022737"/>
    </source>
</evidence>
<comment type="caution">
    <text evidence="4">The sequence shown here is derived from an EMBL/GenBank/DDBJ whole genome shotgun (WGS) entry which is preliminary data.</text>
</comment>
<gene>
    <name evidence="4" type="ORF">RIMI_LOCUS2937171</name>
</gene>
<evidence type="ECO:0000313" key="5">
    <source>
        <dbReference type="Proteomes" id="UP001176940"/>
    </source>
</evidence>
<dbReference type="Proteomes" id="UP001176940">
    <property type="component" value="Unassembled WGS sequence"/>
</dbReference>
<evidence type="ECO:0000256" key="2">
    <source>
        <dbReference type="ARBA" id="ARBA00022525"/>
    </source>
</evidence>
<dbReference type="Pfam" id="PF05782">
    <property type="entry name" value="ECM1"/>
    <property type="match status" value="2"/>
</dbReference>
<dbReference type="SUPFAM" id="SSF48552">
    <property type="entry name" value="Serum albumin-like"/>
    <property type="match status" value="1"/>
</dbReference>